<keyword evidence="2" id="KW-1185">Reference proteome</keyword>
<evidence type="ECO:0000313" key="1">
    <source>
        <dbReference type="EMBL" id="RDU98757.1"/>
    </source>
</evidence>
<dbReference type="AlphaFoldDB" id="A0A3D8K008"/>
<gene>
    <name evidence="1" type="ORF">DWV00_10840</name>
</gene>
<name>A0A3D8K008_9BURK</name>
<dbReference type="EMBL" id="QRGA01000006">
    <property type="protein sequence ID" value="RDU98757.1"/>
    <property type="molecule type" value="Genomic_DNA"/>
</dbReference>
<dbReference type="RefSeq" id="WP_115533573.1">
    <property type="nucleotide sequence ID" value="NZ_QRGA01000006.1"/>
</dbReference>
<organism evidence="1 2">
    <name type="scientific">Trinickia dinghuensis</name>
    <dbReference type="NCBI Taxonomy" id="2291023"/>
    <lineage>
        <taxon>Bacteria</taxon>
        <taxon>Pseudomonadati</taxon>
        <taxon>Pseudomonadota</taxon>
        <taxon>Betaproteobacteria</taxon>
        <taxon>Burkholderiales</taxon>
        <taxon>Burkholderiaceae</taxon>
        <taxon>Trinickia</taxon>
    </lineage>
</organism>
<dbReference type="OrthoDB" id="9098769at2"/>
<dbReference type="Proteomes" id="UP000256838">
    <property type="component" value="Unassembled WGS sequence"/>
</dbReference>
<reference evidence="1 2" key="1">
    <citation type="submission" date="2018-08" db="EMBL/GenBank/DDBJ databases">
        <title>Paraburkholderia sp. DHOM06 isolated from forest soil.</title>
        <authorList>
            <person name="Gao Z.-H."/>
            <person name="Qiu L.-H."/>
        </authorList>
    </citation>
    <scope>NUCLEOTIDE SEQUENCE [LARGE SCALE GENOMIC DNA]</scope>
    <source>
        <strain evidence="1 2">DHOM06</strain>
    </source>
</reference>
<proteinExistence type="predicted"/>
<evidence type="ECO:0000313" key="2">
    <source>
        <dbReference type="Proteomes" id="UP000256838"/>
    </source>
</evidence>
<comment type="caution">
    <text evidence="1">The sequence shown here is derived from an EMBL/GenBank/DDBJ whole genome shotgun (WGS) entry which is preliminary data.</text>
</comment>
<accession>A0A3D8K008</accession>
<sequence length="177" mass="20108">MEGKRSGECLGRHSPVELIDKLTLEDRGQALKTLYVINGVIVYSGLVRRLFWEQRSLVAESFIEGATLTFNERDGSLLHYRIADVMRITRAPRYAAWLEQVDLLAQAQWNEYDYTRKSGAHTPGDSWIEQYLDGLSPFEAWEIEMRAALIWDDAPDLVLGAVNAARCSRMSPSGVMR</sequence>
<protein>
    <submittedName>
        <fullName evidence="1">Uncharacterized protein</fullName>
    </submittedName>
</protein>